<evidence type="ECO:0000256" key="1">
    <source>
        <dbReference type="SAM" id="MobiDB-lite"/>
    </source>
</evidence>
<dbReference type="InterPro" id="IPR024741">
    <property type="entry name" value="Condensin2_G2"/>
</dbReference>
<name>A0A131Z4K6_RHIAP</name>
<dbReference type="GO" id="GO:0005634">
    <property type="term" value="C:nucleus"/>
    <property type="evidence" value="ECO:0007669"/>
    <property type="project" value="InterPro"/>
</dbReference>
<dbReference type="PANTHER" id="PTHR16199:SF4">
    <property type="entry name" value="CONDENSIN-2 COMPLEX SUBUNIT G2"/>
    <property type="match status" value="1"/>
</dbReference>
<dbReference type="GO" id="GO:0000796">
    <property type="term" value="C:condensin complex"/>
    <property type="evidence" value="ECO:0007669"/>
    <property type="project" value="TreeGrafter"/>
</dbReference>
<dbReference type="AlphaFoldDB" id="A0A131Z4K6"/>
<proteinExistence type="predicted"/>
<dbReference type="Pfam" id="PF12422">
    <property type="entry name" value="Condensin2nSMC"/>
    <property type="match status" value="1"/>
</dbReference>
<dbReference type="PANTHER" id="PTHR16199">
    <property type="entry name" value="CONDENSIN-2 COMPLEX SUBUNIT G2"/>
    <property type="match status" value="1"/>
</dbReference>
<accession>A0A131Z4K6</accession>
<protein>
    <submittedName>
        <fullName evidence="2">Non smc condensin ii complex subunit g2</fullName>
    </submittedName>
</protein>
<dbReference type="EMBL" id="GEDV01003181">
    <property type="protein sequence ID" value="JAP85376.1"/>
    <property type="molecule type" value="Transcribed_RNA"/>
</dbReference>
<reference evidence="2" key="1">
    <citation type="journal article" date="2016" name="Ticks Tick Borne Dis.">
        <title>De novo assembly and annotation of the salivary gland transcriptome of Rhipicephalus appendiculatus male and female ticks during blood feeding.</title>
        <authorList>
            <person name="de Castro M.H."/>
            <person name="de Klerk D."/>
            <person name="Pienaar R."/>
            <person name="Latif A.A."/>
            <person name="Rees D.J."/>
            <person name="Mans B.J."/>
        </authorList>
    </citation>
    <scope>NUCLEOTIDE SEQUENCE</scope>
    <source>
        <tissue evidence="2">Salivary glands</tissue>
    </source>
</reference>
<dbReference type="SUPFAM" id="SSF48371">
    <property type="entry name" value="ARM repeat"/>
    <property type="match status" value="1"/>
</dbReference>
<feature type="region of interest" description="Disordered" evidence="1">
    <location>
        <begin position="976"/>
        <end position="1009"/>
    </location>
</feature>
<evidence type="ECO:0000313" key="2">
    <source>
        <dbReference type="EMBL" id="JAP85376.1"/>
    </source>
</evidence>
<dbReference type="GO" id="GO:0000070">
    <property type="term" value="P:mitotic sister chromatid segregation"/>
    <property type="evidence" value="ECO:0007669"/>
    <property type="project" value="TreeGrafter"/>
</dbReference>
<dbReference type="InterPro" id="IPR016024">
    <property type="entry name" value="ARM-type_fold"/>
</dbReference>
<sequence>MASAASATLEKLLPLASSKGATAKAELQQKIQELPSTELGPLWKAVFEQLKTTVLQVLSEERLEEECLPFLTLCHAAMKADTLCNALTNSAHFLNGVMPLLEDGELLDSIHAFCVMWCTKKLDGWKDLWLNTFTRSVQLSLRKCSKSKAVKLIASVLLMKCGLGNGEDGLDAVELDPEDCKALYEQLAQCAVSPNYLGIAKGKKFISFLLTLDKGLANSIYKLVDGALPTMASSHIQLLAQAYITAWKEVANTPQATVLEENMQEIMHWAVNGDLSVSHHENLFKFLKVLHAARKNRPLALMLCRAYYPILWRGLQARHAKVRYSAARIFFDTFPLLENTQVALQQEELTTHFEVMHNLLSDARPEIRALAVRGVLRLMTEFYEMFPVYQRKSLAKVLIEKNAQDKNSPESRIRVNQGLAAMVSNPETHSLLKVLIPKRKDSLDDTYAVQVSYVSLLSAARGIPGFKFWEDADPKVLLSLLAMGKPKLSLKVATLLRNSYFNPDAADRRQNLERCLLLYSLNPAAFHVFYAQLTHIAPLKPIVEFLITICRVLLQNVMLLKKTCSKENLLPDEFAGNQAGDLDVYKNQKPMEQKSIHILVEALAIAYSSLSMKNELTSDELKPRWKFLVTLMKKTVNELFQTTDKALSQRSINVERQSSLTQSSAMNGANTEHGSLSLQISVLSAASLLPRDDSSNLSLRCFSMLRNFLTVPNAGAQLILSEEAKQCVLFLCNMHRAADVLGLVVESVEELQNKQTPAKQRKVRFCVERRPCNPELGLQVLRQLLESPHLQRTLLKHHTVPLFDTWNVLLRIADSLKDLLSISNGRMVAQDEMLKAFDLFLLLTYLLHGQKHPVTEEKFTATSTFGRQMEWIQERLLPKVPSQKGRRRELSVEVIKIFLKVTRSVFMAKWATSLFAEKVLAFLALCLEMEVNCLKEDIDRIPPVIKRFMRVFVENEQQASTITALLEKFGCGDVSQKSSSHRSCRSSQAVSEAGAPTGDEPMVTSDGDI</sequence>
<organism evidence="2">
    <name type="scientific">Rhipicephalus appendiculatus</name>
    <name type="common">Brown ear tick</name>
    <dbReference type="NCBI Taxonomy" id="34631"/>
    <lineage>
        <taxon>Eukaryota</taxon>
        <taxon>Metazoa</taxon>
        <taxon>Ecdysozoa</taxon>
        <taxon>Arthropoda</taxon>
        <taxon>Chelicerata</taxon>
        <taxon>Arachnida</taxon>
        <taxon>Acari</taxon>
        <taxon>Parasitiformes</taxon>
        <taxon>Ixodida</taxon>
        <taxon>Ixodoidea</taxon>
        <taxon>Ixodidae</taxon>
        <taxon>Rhipicephalinae</taxon>
        <taxon>Rhipicephalus</taxon>
        <taxon>Rhipicephalus</taxon>
    </lineage>
</organism>